<sequence>MCIQSNASCSVHSTNVNRGADCLIHAHDYAGEYNWRSTNTPHFQSSSQALLPGDAYISSHDHKPNSSIVCCYANIKTSMLLSTSQQMLIQSSCDKKARRGPFNE</sequence>
<reference evidence="2" key="1">
    <citation type="submission" date="2021-01" db="EMBL/GenBank/DDBJ databases">
        <authorList>
            <person name="Corre E."/>
            <person name="Pelletier E."/>
            <person name="Niang G."/>
            <person name="Scheremetjew M."/>
            <person name="Finn R."/>
            <person name="Kale V."/>
            <person name="Holt S."/>
            <person name="Cochrane G."/>
            <person name="Meng A."/>
            <person name="Brown T."/>
            <person name="Cohen L."/>
        </authorList>
    </citation>
    <scope>NUCLEOTIDE SEQUENCE</scope>
    <source>
        <strain evidence="2">SAG 11-48b</strain>
    </source>
</reference>
<proteinExistence type="predicted"/>
<organism evidence="2">
    <name type="scientific">Chlamydomonas chlamydogama</name>
    <dbReference type="NCBI Taxonomy" id="225041"/>
    <lineage>
        <taxon>Eukaryota</taxon>
        <taxon>Viridiplantae</taxon>
        <taxon>Chlorophyta</taxon>
        <taxon>core chlorophytes</taxon>
        <taxon>Chlorophyceae</taxon>
        <taxon>CS clade</taxon>
        <taxon>Chlamydomonadales</taxon>
        <taxon>Chlamydomonadaceae</taxon>
        <taxon>Chlamydomonas</taxon>
    </lineage>
</organism>
<protein>
    <submittedName>
        <fullName evidence="2">Uncharacterized protein</fullName>
    </submittedName>
</protein>
<accession>A0A6T5TLL9</accession>
<gene>
    <name evidence="1" type="ORF">CCHL1392_LOCUS173</name>
    <name evidence="2" type="ORF">CCHL1392_LOCUS174</name>
</gene>
<evidence type="ECO:0000313" key="2">
    <source>
        <dbReference type="EMBL" id="CAD9650886.1"/>
    </source>
</evidence>
<dbReference type="EMBL" id="HBHD01000335">
    <property type="protein sequence ID" value="CAD9650886.1"/>
    <property type="molecule type" value="Transcribed_RNA"/>
</dbReference>
<dbReference type="EMBL" id="HBHD01000334">
    <property type="protein sequence ID" value="CAD9650883.1"/>
    <property type="molecule type" value="Transcribed_RNA"/>
</dbReference>
<name>A0A6T5TLL9_9CHLO</name>
<evidence type="ECO:0000313" key="1">
    <source>
        <dbReference type="EMBL" id="CAD9650883.1"/>
    </source>
</evidence>
<dbReference type="AlphaFoldDB" id="A0A6T5TLL9"/>